<protein>
    <recommendedName>
        <fullName evidence="9">YihY family protein</fullName>
    </recommendedName>
</protein>
<comment type="caution">
    <text evidence="7">The sequence shown here is derived from an EMBL/GenBank/DDBJ whole genome shotgun (WGS) entry which is preliminary data.</text>
</comment>
<feature type="transmembrane region" description="Helical" evidence="6">
    <location>
        <begin position="159"/>
        <end position="187"/>
    </location>
</feature>
<dbReference type="Pfam" id="PF03631">
    <property type="entry name" value="Virul_fac_BrkB"/>
    <property type="match status" value="1"/>
</dbReference>
<keyword evidence="4 6" id="KW-1133">Transmembrane helix</keyword>
<dbReference type="PANTHER" id="PTHR30213:SF0">
    <property type="entry name" value="UPF0761 MEMBRANE PROTEIN YIHY"/>
    <property type="match status" value="1"/>
</dbReference>
<keyword evidence="3 6" id="KW-0812">Transmembrane</keyword>
<dbReference type="GeneID" id="72468552"/>
<keyword evidence="2" id="KW-1003">Cell membrane</keyword>
<dbReference type="InterPro" id="IPR017039">
    <property type="entry name" value="Virul_fac_BrkB"/>
</dbReference>
<dbReference type="PANTHER" id="PTHR30213">
    <property type="entry name" value="INNER MEMBRANE PROTEIN YHJD"/>
    <property type="match status" value="1"/>
</dbReference>
<feature type="transmembrane region" description="Helical" evidence="6">
    <location>
        <begin position="234"/>
        <end position="253"/>
    </location>
</feature>
<gene>
    <name evidence="7" type="ORF">PRLR5076_04970</name>
</gene>
<evidence type="ECO:0000313" key="7">
    <source>
        <dbReference type="EMBL" id="GJG57646.1"/>
    </source>
</evidence>
<feature type="transmembrane region" description="Helical" evidence="6">
    <location>
        <begin position="111"/>
        <end position="133"/>
    </location>
</feature>
<dbReference type="Proteomes" id="UP000825483">
    <property type="component" value="Unassembled WGS sequence"/>
</dbReference>
<evidence type="ECO:0000313" key="8">
    <source>
        <dbReference type="Proteomes" id="UP000825483"/>
    </source>
</evidence>
<dbReference type="NCBIfam" id="TIGR00765">
    <property type="entry name" value="yihY_not_rbn"/>
    <property type="match status" value="1"/>
</dbReference>
<accession>A0A9R1C7X0</accession>
<evidence type="ECO:0000256" key="5">
    <source>
        <dbReference type="ARBA" id="ARBA00023136"/>
    </source>
</evidence>
<feature type="transmembrane region" description="Helical" evidence="6">
    <location>
        <begin position="54"/>
        <end position="77"/>
    </location>
</feature>
<dbReference type="RefSeq" id="WP_223929458.1">
    <property type="nucleotide sequence ID" value="NZ_BPTU01000003.1"/>
</dbReference>
<sequence length="430" mass="49590">MKKLNIHFRSIIRKLRVKMETSYSLPWRDDFGGYLLQRGYLLYRNLFVKRHWDYAAQLTFNTFMALIPAFAIIFAIGKGLGFEGYILSWCKYVFSAQPQVYKAIVSLSESYIQYVHTRVIVIAGIAVMLWSVFRLFMDIERVFNDIWEVEEDLPLQKRLIYYVAIIFCAPIVIILCSSFTIYSYVLLDYLPAIQYITPIMHWATAIIGPILLLWLFFLCVYTGIPHTPVPFRHALWPSLLASVCIMLLQMAYVHLQVLVTSYSIIYGSLAAIPLFLLWLQISWYISIGCAELTHANQDLAIGNVDKTTEYTMNESLAQCLIILDILIDRQQAGHSPLSLKQLQQRTLFSRPELTQCLSRMETCGIVYASQSHHRNGTIYTLSQNTQNIKADEVIVRLMSTRMKDSGRQPMDPKVLDKIKTFHIHVDSPKA</sequence>
<evidence type="ECO:0000256" key="2">
    <source>
        <dbReference type="ARBA" id="ARBA00022475"/>
    </source>
</evidence>
<keyword evidence="8" id="KW-1185">Reference proteome</keyword>
<evidence type="ECO:0000256" key="4">
    <source>
        <dbReference type="ARBA" id="ARBA00022989"/>
    </source>
</evidence>
<evidence type="ECO:0000256" key="6">
    <source>
        <dbReference type="SAM" id="Phobius"/>
    </source>
</evidence>
<reference evidence="7" key="1">
    <citation type="journal article" date="2022" name="Int. J. Syst. Evol. Microbiol.">
        <title>Prevotella lacticifex sp. nov., isolated from the rumen of cows.</title>
        <authorList>
            <person name="Shinkai T."/>
            <person name="Ikeyama N."/>
            <person name="Kumagai M."/>
            <person name="Ohmori H."/>
            <person name="Sakamoto M."/>
            <person name="Ohkuma M."/>
            <person name="Mitsumori M."/>
        </authorList>
    </citation>
    <scope>NUCLEOTIDE SEQUENCE</scope>
    <source>
        <strain evidence="7">R5076</strain>
    </source>
</reference>
<proteinExistence type="predicted"/>
<organism evidence="7 8">
    <name type="scientific">Prevotella lacticifex</name>
    <dbReference type="NCBI Taxonomy" id="2854755"/>
    <lineage>
        <taxon>Bacteria</taxon>
        <taxon>Pseudomonadati</taxon>
        <taxon>Bacteroidota</taxon>
        <taxon>Bacteroidia</taxon>
        <taxon>Bacteroidales</taxon>
        <taxon>Prevotellaceae</taxon>
        <taxon>Prevotella</taxon>
    </lineage>
</organism>
<feature type="transmembrane region" description="Helical" evidence="6">
    <location>
        <begin position="199"/>
        <end position="222"/>
    </location>
</feature>
<feature type="transmembrane region" description="Helical" evidence="6">
    <location>
        <begin position="259"/>
        <end position="279"/>
    </location>
</feature>
<comment type="subcellular location">
    <subcellularLocation>
        <location evidence="1">Cell membrane</location>
        <topology evidence="1">Multi-pass membrane protein</topology>
    </subcellularLocation>
</comment>
<keyword evidence="5 6" id="KW-0472">Membrane</keyword>
<name>A0A9R1C7X0_9BACT</name>
<evidence type="ECO:0008006" key="9">
    <source>
        <dbReference type="Google" id="ProtNLM"/>
    </source>
</evidence>
<dbReference type="GO" id="GO:0005886">
    <property type="term" value="C:plasma membrane"/>
    <property type="evidence" value="ECO:0007669"/>
    <property type="project" value="UniProtKB-SubCell"/>
</dbReference>
<dbReference type="EMBL" id="BPUB01000001">
    <property type="protein sequence ID" value="GJG57646.1"/>
    <property type="molecule type" value="Genomic_DNA"/>
</dbReference>
<dbReference type="AlphaFoldDB" id="A0A9R1C7X0"/>
<evidence type="ECO:0000256" key="1">
    <source>
        <dbReference type="ARBA" id="ARBA00004651"/>
    </source>
</evidence>
<evidence type="ECO:0000256" key="3">
    <source>
        <dbReference type="ARBA" id="ARBA00022692"/>
    </source>
</evidence>